<name>A0ACC0GR85_9ERIC</name>
<comment type="caution">
    <text evidence="1">The sequence shown here is derived from an EMBL/GenBank/DDBJ whole genome shotgun (WGS) entry which is preliminary data.</text>
</comment>
<gene>
    <name evidence="1" type="ORF">LOK49_LG08G03181</name>
</gene>
<dbReference type="EMBL" id="CM045766">
    <property type="protein sequence ID" value="KAI8002616.1"/>
    <property type="molecule type" value="Genomic_DNA"/>
</dbReference>
<keyword evidence="1" id="KW-0808">Transferase</keyword>
<protein>
    <submittedName>
        <fullName evidence="1">Omega-hydroxypalmitate O-feruloyl transferase</fullName>
    </submittedName>
</protein>
<evidence type="ECO:0000313" key="1">
    <source>
        <dbReference type="EMBL" id="KAI8002616.1"/>
    </source>
</evidence>
<reference evidence="1 2" key="1">
    <citation type="journal article" date="2022" name="Plant J.">
        <title>Chromosome-level genome of Camellia lanceoleosa provides a valuable resource for understanding genome evolution and self-incompatibility.</title>
        <authorList>
            <person name="Gong W."/>
            <person name="Xiao S."/>
            <person name="Wang L."/>
            <person name="Liao Z."/>
            <person name="Chang Y."/>
            <person name="Mo W."/>
            <person name="Hu G."/>
            <person name="Li W."/>
            <person name="Zhao G."/>
            <person name="Zhu H."/>
            <person name="Hu X."/>
            <person name="Ji K."/>
            <person name="Xiang X."/>
            <person name="Song Q."/>
            <person name="Yuan D."/>
            <person name="Jin S."/>
            <person name="Zhang L."/>
        </authorList>
    </citation>
    <scope>NUCLEOTIDE SEQUENCE [LARGE SCALE GENOMIC DNA]</scope>
    <source>
        <strain evidence="1">SQ_2022a</strain>
    </source>
</reference>
<organism evidence="1 2">
    <name type="scientific">Camellia lanceoleosa</name>
    <dbReference type="NCBI Taxonomy" id="1840588"/>
    <lineage>
        <taxon>Eukaryota</taxon>
        <taxon>Viridiplantae</taxon>
        <taxon>Streptophyta</taxon>
        <taxon>Embryophyta</taxon>
        <taxon>Tracheophyta</taxon>
        <taxon>Spermatophyta</taxon>
        <taxon>Magnoliopsida</taxon>
        <taxon>eudicotyledons</taxon>
        <taxon>Gunneridae</taxon>
        <taxon>Pentapetalae</taxon>
        <taxon>asterids</taxon>
        <taxon>Ericales</taxon>
        <taxon>Theaceae</taxon>
        <taxon>Camellia</taxon>
    </lineage>
</organism>
<sequence>MVRRFKCGGFALGFTTNHGILDGKFHNLASICRGETLKTQIIHNDRASIRARNPPQIKFTHKEYIKLPKNISSFPASFTSQNQSSPSPSLLVFSNNYAYDHKPFRFTPSIITSLKQKAMAKCSSFETIVAHIWNARTKAVFKNPDEFRQFSLQWIGLGFHHHCQMGLLGML</sequence>
<proteinExistence type="predicted"/>
<keyword evidence="2" id="KW-1185">Reference proteome</keyword>
<dbReference type="Proteomes" id="UP001060215">
    <property type="component" value="Chromosome 9"/>
</dbReference>
<evidence type="ECO:0000313" key="2">
    <source>
        <dbReference type="Proteomes" id="UP001060215"/>
    </source>
</evidence>
<accession>A0ACC0GR85</accession>